<reference evidence="6 7" key="1">
    <citation type="submission" date="2018-07" db="EMBL/GenBank/DDBJ databases">
        <title>Genomic Encyclopedia of Type Strains, Phase III (KMG-III): the genomes of soil and plant-associated and newly described type strains.</title>
        <authorList>
            <person name="Whitman W."/>
        </authorList>
    </citation>
    <scope>NUCLEOTIDE SEQUENCE [LARGE SCALE GENOMIC DNA]</scope>
    <source>
        <strain evidence="6 7">CECT 8333</strain>
    </source>
</reference>
<dbReference type="InterPro" id="IPR039536">
    <property type="entry name" value="TetR_C_Proteobacteria"/>
</dbReference>
<dbReference type="InterPro" id="IPR050109">
    <property type="entry name" value="HTH-type_TetR-like_transc_reg"/>
</dbReference>
<evidence type="ECO:0000256" key="2">
    <source>
        <dbReference type="ARBA" id="ARBA00023125"/>
    </source>
</evidence>
<dbReference type="PANTHER" id="PTHR30055">
    <property type="entry name" value="HTH-TYPE TRANSCRIPTIONAL REGULATOR RUTR"/>
    <property type="match status" value="1"/>
</dbReference>
<comment type="caution">
    <text evidence="6">The sequence shown here is derived from an EMBL/GenBank/DDBJ whole genome shotgun (WGS) entry which is preliminary data.</text>
</comment>
<dbReference type="InterPro" id="IPR001647">
    <property type="entry name" value="HTH_TetR"/>
</dbReference>
<name>A0A369BS13_9BACL</name>
<evidence type="ECO:0000313" key="6">
    <source>
        <dbReference type="EMBL" id="RCX23835.1"/>
    </source>
</evidence>
<accession>A0A369BS13</accession>
<organism evidence="6 7">
    <name type="scientific">Fontibacillus phaseoli</name>
    <dbReference type="NCBI Taxonomy" id="1416533"/>
    <lineage>
        <taxon>Bacteria</taxon>
        <taxon>Bacillati</taxon>
        <taxon>Bacillota</taxon>
        <taxon>Bacilli</taxon>
        <taxon>Bacillales</taxon>
        <taxon>Paenibacillaceae</taxon>
        <taxon>Fontibacillus</taxon>
    </lineage>
</organism>
<keyword evidence="2 4" id="KW-0238">DNA-binding</keyword>
<evidence type="ECO:0000256" key="3">
    <source>
        <dbReference type="ARBA" id="ARBA00023163"/>
    </source>
</evidence>
<keyword evidence="7" id="KW-1185">Reference proteome</keyword>
<evidence type="ECO:0000259" key="5">
    <source>
        <dbReference type="PROSITE" id="PS50977"/>
    </source>
</evidence>
<dbReference type="PANTHER" id="PTHR30055:SF146">
    <property type="entry name" value="HTH-TYPE TRANSCRIPTIONAL DUAL REGULATOR CECR"/>
    <property type="match status" value="1"/>
</dbReference>
<dbReference type="RefSeq" id="WP_114495668.1">
    <property type="nucleotide sequence ID" value="NZ_QPJW01000001.1"/>
</dbReference>
<dbReference type="Pfam" id="PF00440">
    <property type="entry name" value="TetR_N"/>
    <property type="match status" value="1"/>
</dbReference>
<dbReference type="PROSITE" id="PS50977">
    <property type="entry name" value="HTH_TETR_2"/>
    <property type="match status" value="1"/>
</dbReference>
<dbReference type="FunFam" id="1.10.10.60:FF:000141">
    <property type="entry name" value="TetR family transcriptional regulator"/>
    <property type="match status" value="1"/>
</dbReference>
<evidence type="ECO:0000256" key="4">
    <source>
        <dbReference type="PROSITE-ProRule" id="PRU00335"/>
    </source>
</evidence>
<dbReference type="Pfam" id="PF14246">
    <property type="entry name" value="TetR_C_7"/>
    <property type="match status" value="1"/>
</dbReference>
<feature type="domain" description="HTH tetR-type" evidence="5">
    <location>
        <begin position="14"/>
        <end position="74"/>
    </location>
</feature>
<dbReference type="GO" id="GO:0045892">
    <property type="term" value="P:negative regulation of DNA-templated transcription"/>
    <property type="evidence" value="ECO:0007669"/>
    <property type="project" value="UniProtKB-ARBA"/>
</dbReference>
<dbReference type="AlphaFoldDB" id="A0A369BS13"/>
<dbReference type="GO" id="GO:0000976">
    <property type="term" value="F:transcription cis-regulatory region binding"/>
    <property type="evidence" value="ECO:0007669"/>
    <property type="project" value="TreeGrafter"/>
</dbReference>
<dbReference type="Proteomes" id="UP000253090">
    <property type="component" value="Unassembled WGS sequence"/>
</dbReference>
<sequence length="219" mass="24320">MDNTENKKIRKGSSDKRAKIIAAARDLFLSDGFDRSSVDAVAAKAGVSKRTVYDYYGDKQNLLLAVVEESSSAVLGMIEQGISDHLWEFEDLEQALILFCEQIVASANGSSDYIALIRLVMVEAANLPDSFFERLDNATEEGIIRRFTEFGQNGLLEVLDPKMAAKHFAALTFLLVFNQPRKTGTLEEDQTKRIITEGVRVFLCAYAPRTGQNENQPSS</sequence>
<keyword evidence="3" id="KW-0804">Transcription</keyword>
<protein>
    <submittedName>
        <fullName evidence="6">TetR family transcriptional regulator</fullName>
    </submittedName>
</protein>
<gene>
    <name evidence="6" type="ORF">DFP94_1011439</name>
</gene>
<evidence type="ECO:0000313" key="7">
    <source>
        <dbReference type="Proteomes" id="UP000253090"/>
    </source>
</evidence>
<dbReference type="Gene3D" id="1.10.357.10">
    <property type="entry name" value="Tetracycline Repressor, domain 2"/>
    <property type="match status" value="1"/>
</dbReference>
<dbReference type="GO" id="GO:0003700">
    <property type="term" value="F:DNA-binding transcription factor activity"/>
    <property type="evidence" value="ECO:0007669"/>
    <property type="project" value="TreeGrafter"/>
</dbReference>
<dbReference type="InterPro" id="IPR009057">
    <property type="entry name" value="Homeodomain-like_sf"/>
</dbReference>
<evidence type="ECO:0000256" key="1">
    <source>
        <dbReference type="ARBA" id="ARBA00023015"/>
    </source>
</evidence>
<proteinExistence type="predicted"/>
<feature type="DNA-binding region" description="H-T-H motif" evidence="4">
    <location>
        <begin position="37"/>
        <end position="56"/>
    </location>
</feature>
<dbReference type="PRINTS" id="PR00455">
    <property type="entry name" value="HTHTETR"/>
</dbReference>
<keyword evidence="1" id="KW-0805">Transcription regulation</keyword>
<dbReference type="OrthoDB" id="9812993at2"/>
<dbReference type="SUPFAM" id="SSF46689">
    <property type="entry name" value="Homeodomain-like"/>
    <property type="match status" value="1"/>
</dbReference>
<dbReference type="EMBL" id="QPJW01000001">
    <property type="protein sequence ID" value="RCX23835.1"/>
    <property type="molecule type" value="Genomic_DNA"/>
</dbReference>